<dbReference type="GO" id="GO:0070552">
    <property type="term" value="C:BRISC complex"/>
    <property type="evidence" value="ECO:0007669"/>
    <property type="project" value="InterPro"/>
</dbReference>
<evidence type="ECO:0000256" key="16">
    <source>
        <dbReference type="ARBA" id="ARBA00032491"/>
    </source>
</evidence>
<dbReference type="GO" id="GO:0051301">
    <property type="term" value="P:cell division"/>
    <property type="evidence" value="ECO:0007669"/>
    <property type="project" value="UniProtKB-KW"/>
</dbReference>
<dbReference type="GO" id="GO:0005737">
    <property type="term" value="C:cytoplasm"/>
    <property type="evidence" value="ECO:0007669"/>
    <property type="project" value="UniProtKB-SubCell"/>
</dbReference>
<dbReference type="GO" id="GO:0006302">
    <property type="term" value="P:double-strand break repair"/>
    <property type="evidence" value="ECO:0007669"/>
    <property type="project" value="TreeGrafter"/>
</dbReference>
<keyword evidence="11" id="KW-0156">Chromatin regulator</keyword>
<name>A0A6A1UT28_9ROSI</name>
<evidence type="ECO:0000256" key="15">
    <source>
        <dbReference type="ARBA" id="ARBA00025766"/>
    </source>
</evidence>
<keyword evidence="19" id="KW-1185">Reference proteome</keyword>
<keyword evidence="4" id="KW-0963">Cytoplasm</keyword>
<protein>
    <recommendedName>
        <fullName evidence="3">BRISC and BRCA1-A complex member 2</fullName>
    </recommendedName>
    <alternativeName>
        <fullName evidence="16">BRCA1-A complex subunit BRE</fullName>
    </alternativeName>
    <alternativeName>
        <fullName evidence="17">BRCA1/BRCA2-containing complex subunit 45</fullName>
    </alternativeName>
</protein>
<reference evidence="18 19" key="1">
    <citation type="journal article" date="2019" name="Plant Biotechnol. J.">
        <title>The red bayberry genome and genetic basis of sex determination.</title>
        <authorList>
            <person name="Jia H.M."/>
            <person name="Jia H.J."/>
            <person name="Cai Q.L."/>
            <person name="Wang Y."/>
            <person name="Zhao H.B."/>
            <person name="Yang W.F."/>
            <person name="Wang G.Y."/>
            <person name="Li Y.H."/>
            <person name="Zhan D.L."/>
            <person name="Shen Y.T."/>
            <person name="Niu Q.F."/>
            <person name="Chang L."/>
            <person name="Qiu J."/>
            <person name="Zhao L."/>
            <person name="Xie H.B."/>
            <person name="Fu W.Y."/>
            <person name="Jin J."/>
            <person name="Li X.W."/>
            <person name="Jiao Y."/>
            <person name="Zhou C.C."/>
            <person name="Tu T."/>
            <person name="Chai C.Y."/>
            <person name="Gao J.L."/>
            <person name="Fan L.J."/>
            <person name="van de Weg E."/>
            <person name="Wang J.Y."/>
            <person name="Gao Z.S."/>
        </authorList>
    </citation>
    <scope>NUCLEOTIDE SEQUENCE [LARGE SCALE GENOMIC DNA]</scope>
    <source>
        <tissue evidence="18">Leaves</tissue>
    </source>
</reference>
<dbReference type="Pfam" id="PF06113">
    <property type="entry name" value="BRE"/>
    <property type="match status" value="1"/>
</dbReference>
<comment type="subcellular location">
    <subcellularLocation>
        <location evidence="2">Cytoplasm</location>
    </subcellularLocation>
    <subcellularLocation>
        <location evidence="1">Nucleus</location>
    </subcellularLocation>
</comment>
<keyword evidence="12" id="KW-0234">DNA repair</keyword>
<dbReference type="PANTHER" id="PTHR15189">
    <property type="entry name" value="BRISC AND BRCA1-A COMPLEX MEMBER 2"/>
    <property type="match status" value="1"/>
</dbReference>
<evidence type="ECO:0000256" key="11">
    <source>
        <dbReference type="ARBA" id="ARBA00022853"/>
    </source>
</evidence>
<evidence type="ECO:0000256" key="3">
    <source>
        <dbReference type="ARBA" id="ARBA00019438"/>
    </source>
</evidence>
<organism evidence="18 19">
    <name type="scientific">Morella rubra</name>
    <name type="common">Chinese bayberry</name>
    <dbReference type="NCBI Taxonomy" id="262757"/>
    <lineage>
        <taxon>Eukaryota</taxon>
        <taxon>Viridiplantae</taxon>
        <taxon>Streptophyta</taxon>
        <taxon>Embryophyta</taxon>
        <taxon>Tracheophyta</taxon>
        <taxon>Spermatophyta</taxon>
        <taxon>Magnoliopsida</taxon>
        <taxon>eudicotyledons</taxon>
        <taxon>Gunneridae</taxon>
        <taxon>Pentapetalae</taxon>
        <taxon>rosids</taxon>
        <taxon>fabids</taxon>
        <taxon>Fagales</taxon>
        <taxon>Myricaceae</taxon>
        <taxon>Morella</taxon>
    </lineage>
</organism>
<evidence type="ECO:0000313" key="19">
    <source>
        <dbReference type="Proteomes" id="UP000516437"/>
    </source>
</evidence>
<dbReference type="OrthoDB" id="538811at2759"/>
<evidence type="ECO:0000256" key="17">
    <source>
        <dbReference type="ARBA" id="ARBA00032630"/>
    </source>
</evidence>
<keyword evidence="14" id="KW-0131">Cell cycle</keyword>
<evidence type="ECO:0000256" key="7">
    <source>
        <dbReference type="ARBA" id="ARBA00022737"/>
    </source>
</evidence>
<sequence length="443" mass="50626">MASEGVPPLVSAQLNYLLSHFPLTVKIEQMWSGSKYYPGVKDRFTIVIPYCLDVIKWDVIYNAESPMSAPDFIFGPDDENFHPFSAKSNKNTSLLDDWNSRDPTRLMALIQELRDQYVDYQKKRVGEVEDDRLKFEISTIVFREGIEMLLSSGAEKPEEVKFAVPLTDMNIDKMVPGCPWRHPPKIYLQVMYPVGRKFGTAPSAPRLKLVPNTELKALFSIEDVKLPPWSDGMCMAEYIPHLEESFEKQILEAVLLIDVRRRFIESLAPLLGRPLEADPVFCRKATFLASTGVFTFLVHFMIPTQFPKQQPVLMLQSSQHLSSQGVPIKSSVMSEYPWSPRWETSLMAERILVNVCYRIDTSKLQNFLVSTLICLVESKTRSSRLDLNNLPSSGDRLSRLSTKQNSQFSEAGIPPLLCFLLEKRLLRWDFSRCYQTSGFSSLD</sequence>
<evidence type="ECO:0000256" key="5">
    <source>
        <dbReference type="ARBA" id="ARBA00022618"/>
    </source>
</evidence>
<keyword evidence="7" id="KW-0677">Repeat</keyword>
<keyword evidence="10" id="KW-0833">Ubl conjugation pathway</keyword>
<comment type="caution">
    <text evidence="18">The sequence shown here is derived from an EMBL/GenBank/DDBJ whole genome shotgun (WGS) entry which is preliminary data.</text>
</comment>
<evidence type="ECO:0000256" key="12">
    <source>
        <dbReference type="ARBA" id="ARBA00023204"/>
    </source>
</evidence>
<comment type="similarity">
    <text evidence="15">Belongs to the BABAM2 family.</text>
</comment>
<gene>
    <name evidence="18" type="ORF">CJ030_MR8G002790</name>
</gene>
<proteinExistence type="inferred from homology"/>
<dbReference type="PANTHER" id="PTHR15189:SF7">
    <property type="entry name" value="BRISC AND BRCA1-A COMPLEX MEMBER 2"/>
    <property type="match status" value="1"/>
</dbReference>
<evidence type="ECO:0000256" key="6">
    <source>
        <dbReference type="ARBA" id="ARBA00022703"/>
    </source>
</evidence>
<dbReference type="EMBL" id="RXIC02000026">
    <property type="protein sequence ID" value="KAB1203644.1"/>
    <property type="molecule type" value="Genomic_DNA"/>
</dbReference>
<evidence type="ECO:0000256" key="10">
    <source>
        <dbReference type="ARBA" id="ARBA00022786"/>
    </source>
</evidence>
<evidence type="ECO:0000256" key="13">
    <source>
        <dbReference type="ARBA" id="ARBA00023242"/>
    </source>
</evidence>
<evidence type="ECO:0000256" key="2">
    <source>
        <dbReference type="ARBA" id="ARBA00004496"/>
    </source>
</evidence>
<keyword evidence="5" id="KW-0132">Cell division</keyword>
<dbReference type="Proteomes" id="UP000516437">
    <property type="component" value="Chromosome 8"/>
</dbReference>
<evidence type="ECO:0000256" key="8">
    <source>
        <dbReference type="ARBA" id="ARBA00022763"/>
    </source>
</evidence>
<evidence type="ECO:0000256" key="14">
    <source>
        <dbReference type="ARBA" id="ARBA00023306"/>
    </source>
</evidence>
<dbReference type="InterPro" id="IPR010358">
    <property type="entry name" value="BRE"/>
</dbReference>
<dbReference type="AlphaFoldDB" id="A0A6A1UT28"/>
<keyword evidence="8" id="KW-0227">DNA damage</keyword>
<keyword evidence="13" id="KW-0539">Nucleus</keyword>
<evidence type="ECO:0000313" key="18">
    <source>
        <dbReference type="EMBL" id="KAB1203644.1"/>
    </source>
</evidence>
<evidence type="ECO:0000256" key="9">
    <source>
        <dbReference type="ARBA" id="ARBA00022776"/>
    </source>
</evidence>
<keyword evidence="6" id="KW-0053">Apoptosis</keyword>
<dbReference type="GO" id="GO:0006325">
    <property type="term" value="P:chromatin organization"/>
    <property type="evidence" value="ECO:0007669"/>
    <property type="project" value="UniProtKB-KW"/>
</dbReference>
<evidence type="ECO:0000256" key="4">
    <source>
        <dbReference type="ARBA" id="ARBA00022490"/>
    </source>
</evidence>
<evidence type="ECO:0000256" key="1">
    <source>
        <dbReference type="ARBA" id="ARBA00004123"/>
    </source>
</evidence>
<accession>A0A6A1UT28</accession>
<keyword evidence="9" id="KW-0498">Mitosis</keyword>